<evidence type="ECO:0000259" key="7">
    <source>
        <dbReference type="PROSITE" id="PS50240"/>
    </source>
</evidence>
<dbReference type="InterPro" id="IPR043504">
    <property type="entry name" value="Peptidase_S1_PA_chymotrypsin"/>
</dbReference>
<evidence type="ECO:0000313" key="9">
    <source>
        <dbReference type="Proteomes" id="UP000002280"/>
    </source>
</evidence>
<dbReference type="PROSITE" id="PS50240">
    <property type="entry name" value="TRYPSIN_DOM"/>
    <property type="match status" value="1"/>
</dbReference>
<sequence>MHRNGHSTLDCPSRLVLGPSTGLGSVGVPNLFSPIASVYTVCGKIAVLGKIMGGDTASEKRWPWHVSLWLETRLICGGSLIHSKWVITAAHCFRNSNATDLYSVLMGSIHLRSKTSVRVPVKNIFKHPNFSSQYPHRNDIALVELQSAVGFSEFILPVCLPTPEFHYEEKSSCWMTGWGALITSDFAPLLPPSLQEAQVSIIDSHSCNVFFEFPEKGIKPFKMSDDMLCAGDLARQKAICPGDSGGSTCL</sequence>
<evidence type="ECO:0000256" key="6">
    <source>
        <dbReference type="ARBA" id="ARBA00023180"/>
    </source>
</evidence>
<dbReference type="InterPro" id="IPR009003">
    <property type="entry name" value="Peptidase_S1_PA"/>
</dbReference>
<dbReference type="InterPro" id="IPR001314">
    <property type="entry name" value="Peptidase_S1A"/>
</dbReference>
<keyword evidence="5" id="KW-1015">Disulfide bond</keyword>
<dbReference type="PROSITE" id="PS00134">
    <property type="entry name" value="TRYPSIN_HIS"/>
    <property type="match status" value="1"/>
</dbReference>
<dbReference type="FunFam" id="2.40.10.10:FF:000004">
    <property type="entry name" value="Tryptase gamma 1"/>
    <property type="match status" value="1"/>
</dbReference>
<evidence type="ECO:0000256" key="2">
    <source>
        <dbReference type="ARBA" id="ARBA00022729"/>
    </source>
</evidence>
<feature type="domain" description="Peptidase S1" evidence="7">
    <location>
        <begin position="51"/>
        <end position="250"/>
    </location>
</feature>
<dbReference type="InterPro" id="IPR018114">
    <property type="entry name" value="TRYPSIN_HIS"/>
</dbReference>
<organism evidence="8 9">
    <name type="scientific">Monodelphis domestica</name>
    <name type="common">Gray short-tailed opossum</name>
    <dbReference type="NCBI Taxonomy" id="13616"/>
    <lineage>
        <taxon>Eukaryota</taxon>
        <taxon>Metazoa</taxon>
        <taxon>Chordata</taxon>
        <taxon>Craniata</taxon>
        <taxon>Vertebrata</taxon>
        <taxon>Euteleostomi</taxon>
        <taxon>Mammalia</taxon>
        <taxon>Metatheria</taxon>
        <taxon>Didelphimorphia</taxon>
        <taxon>Didelphidae</taxon>
        <taxon>Monodelphis</taxon>
    </lineage>
</organism>
<dbReference type="Bgee" id="ENSMODG00000027354">
    <property type="expression patterns" value="Expressed in testis"/>
</dbReference>
<accession>F6X6N3</accession>
<dbReference type="CDD" id="cd00190">
    <property type="entry name" value="Tryp_SPc"/>
    <property type="match status" value="1"/>
</dbReference>
<dbReference type="AlphaFoldDB" id="F6X6N3"/>
<dbReference type="STRING" id="13616.ENSMODP00000017304"/>
<dbReference type="InterPro" id="IPR001254">
    <property type="entry name" value="Trypsin_dom"/>
</dbReference>
<keyword evidence="4" id="KW-0720">Serine protease</keyword>
<dbReference type="GO" id="GO:0004252">
    <property type="term" value="F:serine-type endopeptidase activity"/>
    <property type="evidence" value="ECO:0007669"/>
    <property type="project" value="InterPro"/>
</dbReference>
<dbReference type="HOGENOM" id="CLU_006842_1_7_1"/>
<evidence type="ECO:0000256" key="1">
    <source>
        <dbReference type="ARBA" id="ARBA00022670"/>
    </source>
</evidence>
<dbReference type="GO" id="GO:0008236">
    <property type="term" value="F:serine-type peptidase activity"/>
    <property type="evidence" value="ECO:0000318"/>
    <property type="project" value="GO_Central"/>
</dbReference>
<protein>
    <recommendedName>
        <fullName evidence="7">Peptidase S1 domain-containing protein</fullName>
    </recommendedName>
</protein>
<dbReference type="Pfam" id="PF00089">
    <property type="entry name" value="Trypsin"/>
    <property type="match status" value="1"/>
</dbReference>
<dbReference type="Gene3D" id="2.40.10.10">
    <property type="entry name" value="Trypsin-like serine proteases"/>
    <property type="match status" value="1"/>
</dbReference>
<keyword evidence="3" id="KW-0378">Hydrolase</keyword>
<reference evidence="8 9" key="1">
    <citation type="journal article" date="2007" name="Nature">
        <title>Genome of the marsupial Monodelphis domestica reveals innovation in non-coding sequences.</title>
        <authorList>
            <person name="Mikkelsen T.S."/>
            <person name="Wakefield M.J."/>
            <person name="Aken B."/>
            <person name="Amemiya C.T."/>
            <person name="Chang J.L."/>
            <person name="Duke S."/>
            <person name="Garber M."/>
            <person name="Gentles A.J."/>
            <person name="Goodstadt L."/>
            <person name="Heger A."/>
            <person name="Jurka J."/>
            <person name="Kamal M."/>
            <person name="Mauceli E."/>
            <person name="Searle S.M."/>
            <person name="Sharpe T."/>
            <person name="Baker M.L."/>
            <person name="Batzer M.A."/>
            <person name="Benos P.V."/>
            <person name="Belov K."/>
            <person name="Clamp M."/>
            <person name="Cook A."/>
            <person name="Cuff J."/>
            <person name="Das R."/>
            <person name="Davidow L."/>
            <person name="Deakin J.E."/>
            <person name="Fazzari M.J."/>
            <person name="Glass J.L."/>
            <person name="Grabherr M."/>
            <person name="Greally J.M."/>
            <person name="Gu W."/>
            <person name="Hore T.A."/>
            <person name="Huttley G.A."/>
            <person name="Kleber M."/>
            <person name="Jirtle R.L."/>
            <person name="Koina E."/>
            <person name="Lee J.T."/>
            <person name="Mahony S."/>
            <person name="Marra M.A."/>
            <person name="Miller R.D."/>
            <person name="Nicholls R.D."/>
            <person name="Oda M."/>
            <person name="Papenfuss A.T."/>
            <person name="Parra Z.E."/>
            <person name="Pollock D.D."/>
            <person name="Ray D.A."/>
            <person name="Schein J.E."/>
            <person name="Speed T.P."/>
            <person name="Thompson K."/>
            <person name="VandeBerg J.L."/>
            <person name="Wade C.M."/>
            <person name="Walker J.A."/>
            <person name="Waters P.D."/>
            <person name="Webber C."/>
            <person name="Weidman J.R."/>
            <person name="Xie X."/>
            <person name="Zody M.C."/>
            <person name="Baldwin J."/>
            <person name="Abdouelleil A."/>
            <person name="Abdulkadir J."/>
            <person name="Abebe A."/>
            <person name="Abera B."/>
            <person name="Abreu J."/>
            <person name="Acer S.C."/>
            <person name="Aftuck L."/>
            <person name="Alexander A."/>
            <person name="An P."/>
            <person name="Anderson E."/>
            <person name="Anderson S."/>
            <person name="Arachi H."/>
            <person name="Azer M."/>
            <person name="Bachantsang P."/>
            <person name="Barry A."/>
            <person name="Bayul T."/>
            <person name="Berlin A."/>
            <person name="Bessette D."/>
            <person name="Bloom T."/>
            <person name="Bloom T."/>
            <person name="Boguslavskiy L."/>
            <person name="Bonnet C."/>
            <person name="Boukhgalter B."/>
            <person name="Bourzgui I."/>
            <person name="Brown A."/>
            <person name="Cahill P."/>
            <person name="Channer S."/>
            <person name="Cheshatsang Y."/>
            <person name="Chuda L."/>
            <person name="Citroen M."/>
            <person name="Collymore A."/>
            <person name="Cooke P."/>
            <person name="Costello M."/>
            <person name="D'Aco K."/>
            <person name="Daza R."/>
            <person name="De Haan G."/>
            <person name="DeGray S."/>
            <person name="DeMaso C."/>
            <person name="Dhargay N."/>
            <person name="Dooley K."/>
            <person name="Dooley E."/>
            <person name="Doricent M."/>
            <person name="Dorje P."/>
            <person name="Dorjee K."/>
            <person name="Dupes A."/>
            <person name="Elong R."/>
            <person name="Falk J."/>
            <person name="Farina A."/>
            <person name="Faro S."/>
            <person name="Ferguson D."/>
            <person name="Fisher S."/>
            <person name="Foley C.D."/>
            <person name="Franke A."/>
            <person name="Friedrich D."/>
            <person name="Gadbois L."/>
            <person name="Gearin G."/>
            <person name="Gearin C.R."/>
            <person name="Giannoukos G."/>
            <person name="Goode T."/>
            <person name="Graham J."/>
            <person name="Grandbois E."/>
            <person name="Grewal S."/>
            <person name="Gyaltsen K."/>
            <person name="Hafez N."/>
            <person name="Hagos B."/>
            <person name="Hall J."/>
            <person name="Henson C."/>
            <person name="Hollinger A."/>
            <person name="Honan T."/>
            <person name="Huard M.D."/>
            <person name="Hughes L."/>
            <person name="Hurhula B."/>
            <person name="Husby M.E."/>
            <person name="Kamat A."/>
            <person name="Kanga B."/>
            <person name="Kashin S."/>
            <person name="Khazanovich D."/>
            <person name="Kisner P."/>
            <person name="Lance K."/>
            <person name="Lara M."/>
            <person name="Lee W."/>
            <person name="Lennon N."/>
            <person name="Letendre F."/>
            <person name="LeVine R."/>
            <person name="Lipovsky A."/>
            <person name="Liu X."/>
            <person name="Liu J."/>
            <person name="Liu S."/>
            <person name="Lokyitsang T."/>
            <person name="Lokyitsang Y."/>
            <person name="Lubonja R."/>
            <person name="Lui A."/>
            <person name="MacDonald P."/>
            <person name="Magnisalis V."/>
            <person name="Maru K."/>
            <person name="Matthews C."/>
            <person name="McCusker W."/>
            <person name="McDonough S."/>
            <person name="Mehta T."/>
            <person name="Meldrim J."/>
            <person name="Meneus L."/>
            <person name="Mihai O."/>
            <person name="Mihalev A."/>
            <person name="Mihova T."/>
            <person name="Mittelman R."/>
            <person name="Mlenga V."/>
            <person name="Montmayeur A."/>
            <person name="Mulrain L."/>
            <person name="Navidi A."/>
            <person name="Naylor J."/>
            <person name="Negash T."/>
            <person name="Nguyen T."/>
            <person name="Nguyen N."/>
            <person name="Nicol R."/>
            <person name="Norbu C."/>
            <person name="Norbu N."/>
            <person name="Novod N."/>
            <person name="O'Neill B."/>
            <person name="Osman S."/>
            <person name="Markiewicz E."/>
            <person name="Oyono O.L."/>
            <person name="Patti C."/>
            <person name="Phunkhang P."/>
            <person name="Pierre F."/>
            <person name="Priest M."/>
            <person name="Raghuraman S."/>
            <person name="Rege F."/>
            <person name="Reyes R."/>
            <person name="Rise C."/>
            <person name="Rogov P."/>
            <person name="Ross K."/>
            <person name="Ryan E."/>
            <person name="Settipalli S."/>
            <person name="Shea T."/>
            <person name="Sherpa N."/>
            <person name="Shi L."/>
            <person name="Shih D."/>
            <person name="Sparrow T."/>
            <person name="Spaulding J."/>
            <person name="Stalker J."/>
            <person name="Stange-Thomann N."/>
            <person name="Stavropoulos S."/>
            <person name="Stone C."/>
            <person name="Strader C."/>
            <person name="Tesfaye S."/>
            <person name="Thomson T."/>
            <person name="Thoulutsang Y."/>
            <person name="Thoulutsang D."/>
            <person name="Topham K."/>
            <person name="Topping I."/>
            <person name="Tsamla T."/>
            <person name="Vassiliev H."/>
            <person name="Vo A."/>
            <person name="Wangchuk T."/>
            <person name="Wangdi T."/>
            <person name="Weiand M."/>
            <person name="Wilkinson J."/>
            <person name="Wilson A."/>
            <person name="Yadav S."/>
            <person name="Young G."/>
            <person name="Yu Q."/>
            <person name="Zembek L."/>
            <person name="Zhong D."/>
            <person name="Zimmer A."/>
            <person name="Zwirko Z."/>
            <person name="Jaffe D.B."/>
            <person name="Alvarez P."/>
            <person name="Brockman W."/>
            <person name="Butler J."/>
            <person name="Chin C."/>
            <person name="Gnerre S."/>
            <person name="MacCallum I."/>
            <person name="Graves J.A."/>
            <person name="Ponting C.P."/>
            <person name="Breen M."/>
            <person name="Samollow P.B."/>
            <person name="Lander E.S."/>
            <person name="Lindblad-Toh K."/>
        </authorList>
    </citation>
    <scope>NUCLEOTIDE SEQUENCE [LARGE SCALE GENOMIC DNA]</scope>
</reference>
<dbReference type="PANTHER" id="PTHR24253:SF144">
    <property type="entry name" value="CHYMOTRYPSIN-LIKE PROTEASE CTRL-1-RELATED"/>
    <property type="match status" value="1"/>
</dbReference>
<dbReference type="InParanoid" id="F6X6N3"/>
<dbReference type="Ensembl" id="ENSMODT00000017623.4">
    <property type="protein sequence ID" value="ENSMODP00000017304.4"/>
    <property type="gene ID" value="ENSMODG00000027354.2"/>
</dbReference>
<dbReference type="SUPFAM" id="SSF50494">
    <property type="entry name" value="Trypsin-like serine proteases"/>
    <property type="match status" value="1"/>
</dbReference>
<proteinExistence type="predicted"/>
<keyword evidence="1" id="KW-0645">Protease</keyword>
<evidence type="ECO:0000313" key="8">
    <source>
        <dbReference type="Ensembl" id="ENSMODP00000017304.4"/>
    </source>
</evidence>
<dbReference type="OMA" id="CFQKSHE"/>
<keyword evidence="2" id="KW-0732">Signal</keyword>
<reference evidence="8" key="2">
    <citation type="submission" date="2025-08" db="UniProtKB">
        <authorList>
            <consortium name="Ensembl"/>
        </authorList>
    </citation>
    <scope>IDENTIFICATION</scope>
</reference>
<evidence type="ECO:0000256" key="3">
    <source>
        <dbReference type="ARBA" id="ARBA00022801"/>
    </source>
</evidence>
<dbReference type="GeneTree" id="ENSGT00940000162829"/>
<dbReference type="eggNOG" id="KOG3627">
    <property type="taxonomic scope" value="Eukaryota"/>
</dbReference>
<name>F6X6N3_MONDO</name>
<dbReference type="Proteomes" id="UP000002280">
    <property type="component" value="Chromosome 6"/>
</dbReference>
<dbReference type="SMART" id="SM00020">
    <property type="entry name" value="Tryp_SPc"/>
    <property type="match status" value="1"/>
</dbReference>
<evidence type="ECO:0000256" key="4">
    <source>
        <dbReference type="ARBA" id="ARBA00022825"/>
    </source>
</evidence>
<evidence type="ECO:0000256" key="5">
    <source>
        <dbReference type="ARBA" id="ARBA00023157"/>
    </source>
</evidence>
<dbReference type="PRINTS" id="PR00722">
    <property type="entry name" value="CHYMOTRYPSIN"/>
</dbReference>
<dbReference type="GO" id="GO:0006508">
    <property type="term" value="P:proteolysis"/>
    <property type="evidence" value="ECO:0007669"/>
    <property type="project" value="UniProtKB-KW"/>
</dbReference>
<keyword evidence="6" id="KW-0325">Glycoprotein</keyword>
<dbReference type="FunCoup" id="F6X6N3">
    <property type="interactions" value="8"/>
</dbReference>
<keyword evidence="9" id="KW-1185">Reference proteome</keyword>
<dbReference type="PANTHER" id="PTHR24253">
    <property type="entry name" value="TRANSMEMBRANE PROTEASE SERINE"/>
    <property type="match status" value="1"/>
</dbReference>
<reference evidence="8" key="3">
    <citation type="submission" date="2025-09" db="UniProtKB">
        <authorList>
            <consortium name="Ensembl"/>
        </authorList>
    </citation>
    <scope>IDENTIFICATION</scope>
</reference>